<keyword evidence="2" id="KW-0378">Hydrolase</keyword>
<dbReference type="InterPro" id="IPR000086">
    <property type="entry name" value="NUDIX_hydrolase_dom"/>
</dbReference>
<accession>A0AA40K3G0</accession>
<sequence length="179" mass="20026">MEEYSRPLSTYLPNHPSITGGLVVSAVIIHSSPNNHGPPRTLIIQRALKDGFPLKWETPGGGVEDFDKSIISAAVREVKEETGLVVDPETEILGPVGGLAEWIEPKTGLVWRKVMFLVRLTGEEVPVVRLEEREHRDYRWVTEAEVEVEDGEGRGIEFAYGELRKGVLEGFGRVRELVR</sequence>
<dbReference type="SUPFAM" id="SSF55811">
    <property type="entry name" value="Nudix"/>
    <property type="match status" value="1"/>
</dbReference>
<dbReference type="PANTHER" id="PTHR43736:SF1">
    <property type="entry name" value="DIHYDRONEOPTERIN TRIPHOSPHATE DIPHOSPHATASE"/>
    <property type="match status" value="1"/>
</dbReference>
<feature type="domain" description="Nudix hydrolase" evidence="1">
    <location>
        <begin position="19"/>
        <end position="163"/>
    </location>
</feature>
<dbReference type="PROSITE" id="PS51462">
    <property type="entry name" value="NUDIX"/>
    <property type="match status" value="1"/>
</dbReference>
<dbReference type="GO" id="GO:0016787">
    <property type="term" value="F:hydrolase activity"/>
    <property type="evidence" value="ECO:0007669"/>
    <property type="project" value="UniProtKB-KW"/>
</dbReference>
<dbReference type="CDD" id="cd02883">
    <property type="entry name" value="NUDIX_Hydrolase"/>
    <property type="match status" value="1"/>
</dbReference>
<dbReference type="Proteomes" id="UP001172159">
    <property type="component" value="Unassembled WGS sequence"/>
</dbReference>
<evidence type="ECO:0000259" key="1">
    <source>
        <dbReference type="PROSITE" id="PS51462"/>
    </source>
</evidence>
<reference evidence="2" key="1">
    <citation type="submission" date="2023-06" db="EMBL/GenBank/DDBJ databases">
        <title>Genome-scale phylogeny and comparative genomics of the fungal order Sordariales.</title>
        <authorList>
            <consortium name="Lawrence Berkeley National Laboratory"/>
            <person name="Hensen N."/>
            <person name="Bonometti L."/>
            <person name="Westerberg I."/>
            <person name="Brannstrom I.O."/>
            <person name="Guillou S."/>
            <person name="Cros-Aarteil S."/>
            <person name="Calhoun S."/>
            <person name="Haridas S."/>
            <person name="Kuo A."/>
            <person name="Mondo S."/>
            <person name="Pangilinan J."/>
            <person name="Riley R."/>
            <person name="Labutti K."/>
            <person name="Andreopoulos B."/>
            <person name="Lipzen A."/>
            <person name="Chen C."/>
            <person name="Yanf M."/>
            <person name="Daum C."/>
            <person name="Ng V."/>
            <person name="Clum A."/>
            <person name="Steindorff A."/>
            <person name="Ohm R."/>
            <person name="Martin F."/>
            <person name="Silar P."/>
            <person name="Natvig D."/>
            <person name="Lalanne C."/>
            <person name="Gautier V."/>
            <person name="Ament-Velasquez S.L."/>
            <person name="Kruys A."/>
            <person name="Hutchinson M.I."/>
            <person name="Powell A.J."/>
            <person name="Barry K."/>
            <person name="Miller A.N."/>
            <person name="Grigoriev I.V."/>
            <person name="Debuchy R."/>
            <person name="Gladieux P."/>
            <person name="Thoren M.H."/>
            <person name="Johannesson H."/>
        </authorList>
    </citation>
    <scope>NUCLEOTIDE SEQUENCE</scope>
    <source>
        <strain evidence="2">CBS 540.89</strain>
    </source>
</reference>
<proteinExistence type="predicted"/>
<evidence type="ECO:0000313" key="2">
    <source>
        <dbReference type="EMBL" id="KAK0744450.1"/>
    </source>
</evidence>
<comment type="caution">
    <text evidence="2">The sequence shown here is derived from an EMBL/GenBank/DDBJ whole genome shotgun (WGS) entry which is preliminary data.</text>
</comment>
<organism evidence="2 3">
    <name type="scientific">Apiosordaria backusii</name>
    <dbReference type="NCBI Taxonomy" id="314023"/>
    <lineage>
        <taxon>Eukaryota</taxon>
        <taxon>Fungi</taxon>
        <taxon>Dikarya</taxon>
        <taxon>Ascomycota</taxon>
        <taxon>Pezizomycotina</taxon>
        <taxon>Sordariomycetes</taxon>
        <taxon>Sordariomycetidae</taxon>
        <taxon>Sordariales</taxon>
        <taxon>Lasiosphaeriaceae</taxon>
        <taxon>Apiosordaria</taxon>
    </lineage>
</organism>
<name>A0AA40K3G0_9PEZI</name>
<protein>
    <submittedName>
        <fullName evidence="2">NUDIX hydrolase domain-like protein</fullName>
    </submittedName>
</protein>
<dbReference type="Pfam" id="PF00293">
    <property type="entry name" value="NUDIX"/>
    <property type="match status" value="1"/>
</dbReference>
<dbReference type="InterPro" id="IPR015797">
    <property type="entry name" value="NUDIX_hydrolase-like_dom_sf"/>
</dbReference>
<gene>
    <name evidence="2" type="ORF">B0T21DRAFT_344654</name>
</gene>
<dbReference type="PANTHER" id="PTHR43736">
    <property type="entry name" value="ADP-RIBOSE PYROPHOSPHATASE"/>
    <property type="match status" value="1"/>
</dbReference>
<evidence type="ECO:0000313" key="3">
    <source>
        <dbReference type="Proteomes" id="UP001172159"/>
    </source>
</evidence>
<dbReference type="AlphaFoldDB" id="A0AA40K3G0"/>
<dbReference type="EMBL" id="JAUKTV010000002">
    <property type="protein sequence ID" value="KAK0744450.1"/>
    <property type="molecule type" value="Genomic_DNA"/>
</dbReference>
<dbReference type="Gene3D" id="3.90.79.10">
    <property type="entry name" value="Nucleoside Triphosphate Pyrophosphohydrolase"/>
    <property type="match status" value="1"/>
</dbReference>
<keyword evidence="3" id="KW-1185">Reference proteome</keyword>